<protein>
    <submittedName>
        <fullName evidence="1">Uncharacterized protein</fullName>
    </submittedName>
</protein>
<evidence type="ECO:0000313" key="2">
    <source>
        <dbReference type="EMBL" id="AZT44430.1"/>
    </source>
</evidence>
<reference evidence="1" key="1">
    <citation type="submission" date="2018-12" db="EMBL/GenBank/DDBJ databases">
        <title>Complete genome sequences of twenty non-typhoidal Salmonella isolates from Rwanda.</title>
        <authorList>
            <person name="Byukusenge M."/>
            <person name="Li L."/>
            <person name="Subhashinie K."/>
            <person name="Nzayirambaho M."/>
            <person name="Kuchipudi S.V."/>
            <person name="Jayarao B.M."/>
        </authorList>
    </citation>
    <scope>NUCLEOTIDE SEQUENCE</scope>
    <source>
        <strain evidence="1">RSE21</strain>
        <strain evidence="2">RSE40</strain>
        <plasmid evidence="1">pRSE21</plasmid>
        <plasmid evidence="2">pRSE40</plasmid>
    </source>
</reference>
<dbReference type="EMBL" id="CP034699">
    <property type="protein sequence ID" value="AZT44430.1"/>
    <property type="molecule type" value="Genomic_DNA"/>
</dbReference>
<organism evidence="1">
    <name type="scientific">Salmonella enterica subsp. enterica serovar Karamoja</name>
    <dbReference type="NCBI Taxonomy" id="2500153"/>
    <lineage>
        <taxon>Bacteria</taxon>
        <taxon>Pseudomonadati</taxon>
        <taxon>Pseudomonadota</taxon>
        <taxon>Gammaproteobacteria</taxon>
        <taxon>Enterobacterales</taxon>
        <taxon>Enterobacteriaceae</taxon>
        <taxon>Salmonella</taxon>
    </lineage>
</organism>
<proteinExistence type="predicted"/>
<accession>A0A3Q9MPK9</accession>
<sequence length="422" mass="47531">MENTMLSAEEMPSFNNTLSIHVDWSVERFEYMYVVARFYAPFGDGSYSGWQEPVTPPAITVNGIDTTIENWFPGTDSTSYLMGQQGPGFDQHAQYFRYYPAQKVALYDHLDINVSGQFQKAGYFSVVCYYETVVKETGALIDQQMELIDSEMTTTSANGNPYVINNPSVFYYADPEKKTLNLTEMSVPPATERSLPVHKVVVNEDTGAISFFRLDKDASDSVVADEVATDGCSKGYLFSYKTPEQRACILRIKVPQTFVESDSPDTTFGYYQTREFSIGANVEELVPPVLNFWTVSSRMLHDYIDEDGYAYVFFAPNEFVKTMVEEQQTPEMQPPLMTWGNYTGFVLGEPTFATILRYRVPSDIWLGSPINGVCYPNADALEPVTAEELGDYLPEMYGDTFENFLNGKIGAVNKDSTWPVAE</sequence>
<evidence type="ECO:0000313" key="1">
    <source>
        <dbReference type="EMBL" id="AZT39670.1"/>
    </source>
</evidence>
<geneLocation type="plasmid" evidence="2">
    <name>pRSE40</name>
</geneLocation>
<dbReference type="AlphaFoldDB" id="A0A3Q9MPK9"/>
<dbReference type="RefSeq" id="WP_168445675.1">
    <property type="nucleotide sequence ID" value="NZ_CP034699.1"/>
</dbReference>
<gene>
    <name evidence="2" type="ORF">EL007_24565</name>
    <name evidence="1" type="ORF">ELZ88_24375</name>
</gene>
<geneLocation type="plasmid" evidence="1">
    <name>pRSE21</name>
</geneLocation>
<keyword evidence="1" id="KW-0614">Plasmid</keyword>
<name>A0A3Q9MPK9_SALET</name>
<dbReference type="EMBL" id="CP034710">
    <property type="protein sequence ID" value="AZT39670.1"/>
    <property type="molecule type" value="Genomic_DNA"/>
</dbReference>